<dbReference type="HAMAP" id="MF_00265">
    <property type="entry name" value="VapC_Nob1"/>
    <property type="match status" value="1"/>
</dbReference>
<keyword evidence="3 6" id="KW-0479">Metal-binding</keyword>
<dbReference type="RefSeq" id="WP_078930402.1">
    <property type="nucleotide sequence ID" value="NZ_CAMEQG010000028.1"/>
</dbReference>
<protein>
    <recommendedName>
        <fullName evidence="6">Ribonuclease VapC</fullName>
        <shortName evidence="6">RNase VapC</shortName>
        <ecNumber evidence="6">3.1.-.-</ecNumber>
    </recommendedName>
    <alternativeName>
        <fullName evidence="6">Toxin VapC</fullName>
    </alternativeName>
</protein>
<comment type="function">
    <text evidence="6">Toxic component of a toxin-antitoxin (TA) system. An RNase.</text>
</comment>
<dbReference type="Pfam" id="PF01850">
    <property type="entry name" value="PIN"/>
    <property type="match status" value="1"/>
</dbReference>
<dbReference type="PANTHER" id="PTHR42740:SF1">
    <property type="entry name" value="RIBONUCLEASE VAPC3"/>
    <property type="match status" value="1"/>
</dbReference>
<reference evidence="8 9" key="1">
    <citation type="submission" date="2017-02" db="EMBL/GenBank/DDBJ databases">
        <authorList>
            <person name="Peterson S.W."/>
        </authorList>
    </citation>
    <scope>NUCLEOTIDE SEQUENCE [LARGE SCALE GENOMIC DNA]</scope>
    <source>
        <strain evidence="8 9">ATCC BAA-909</strain>
    </source>
</reference>
<dbReference type="GO" id="GO:0000287">
    <property type="term" value="F:magnesium ion binding"/>
    <property type="evidence" value="ECO:0007669"/>
    <property type="project" value="UniProtKB-UniRule"/>
</dbReference>
<keyword evidence="1 6" id="KW-1277">Toxin-antitoxin system</keyword>
<dbReference type="Gene3D" id="3.40.50.1010">
    <property type="entry name" value="5'-nuclease"/>
    <property type="match status" value="1"/>
</dbReference>
<dbReference type="GO" id="GO:0004540">
    <property type="term" value="F:RNA nuclease activity"/>
    <property type="evidence" value="ECO:0007669"/>
    <property type="project" value="InterPro"/>
</dbReference>
<dbReference type="GO" id="GO:0090729">
    <property type="term" value="F:toxin activity"/>
    <property type="evidence" value="ECO:0007669"/>
    <property type="project" value="UniProtKB-KW"/>
</dbReference>
<keyword evidence="4 6" id="KW-0378">Hydrolase</keyword>
<organism evidence="8 9">
    <name type="scientific">Treponema berlinense</name>
    <dbReference type="NCBI Taxonomy" id="225004"/>
    <lineage>
        <taxon>Bacteria</taxon>
        <taxon>Pseudomonadati</taxon>
        <taxon>Spirochaetota</taxon>
        <taxon>Spirochaetia</taxon>
        <taxon>Spirochaetales</taxon>
        <taxon>Treponemataceae</taxon>
        <taxon>Treponema</taxon>
    </lineage>
</organism>
<evidence type="ECO:0000256" key="1">
    <source>
        <dbReference type="ARBA" id="ARBA00022649"/>
    </source>
</evidence>
<dbReference type="GO" id="GO:0016787">
    <property type="term" value="F:hydrolase activity"/>
    <property type="evidence" value="ECO:0007669"/>
    <property type="project" value="UniProtKB-KW"/>
</dbReference>
<evidence type="ECO:0000256" key="4">
    <source>
        <dbReference type="ARBA" id="ARBA00022801"/>
    </source>
</evidence>
<name>A0A1T4LSF8_9SPIR</name>
<feature type="binding site" evidence="6">
    <location>
        <position position="5"/>
    </location>
    <ligand>
        <name>Mg(2+)</name>
        <dbReference type="ChEBI" id="CHEBI:18420"/>
    </ligand>
</feature>
<keyword evidence="5 6" id="KW-0460">Magnesium</keyword>
<comment type="cofactor">
    <cofactor evidence="6">
        <name>Mg(2+)</name>
        <dbReference type="ChEBI" id="CHEBI:18420"/>
    </cofactor>
</comment>
<evidence type="ECO:0000256" key="3">
    <source>
        <dbReference type="ARBA" id="ARBA00022723"/>
    </source>
</evidence>
<dbReference type="Proteomes" id="UP000190395">
    <property type="component" value="Unassembled WGS sequence"/>
</dbReference>
<proteinExistence type="inferred from homology"/>
<dbReference type="PANTHER" id="PTHR42740">
    <property type="entry name" value="RIBONUCLEASE VAPC3"/>
    <property type="match status" value="1"/>
</dbReference>
<evidence type="ECO:0000256" key="2">
    <source>
        <dbReference type="ARBA" id="ARBA00022722"/>
    </source>
</evidence>
<keyword evidence="9" id="KW-1185">Reference proteome</keyword>
<evidence type="ECO:0000313" key="9">
    <source>
        <dbReference type="Proteomes" id="UP000190395"/>
    </source>
</evidence>
<evidence type="ECO:0000313" key="8">
    <source>
        <dbReference type="EMBL" id="SJZ57615.1"/>
    </source>
</evidence>
<feature type="binding site" evidence="6">
    <location>
        <position position="90"/>
    </location>
    <ligand>
        <name>Mg(2+)</name>
        <dbReference type="ChEBI" id="CHEBI:18420"/>
    </ligand>
</feature>
<dbReference type="OrthoDB" id="9811788at2"/>
<dbReference type="EMBL" id="FUXC01000002">
    <property type="protein sequence ID" value="SJZ57615.1"/>
    <property type="molecule type" value="Genomic_DNA"/>
</dbReference>
<evidence type="ECO:0000256" key="5">
    <source>
        <dbReference type="ARBA" id="ARBA00022842"/>
    </source>
</evidence>
<dbReference type="SUPFAM" id="SSF88723">
    <property type="entry name" value="PIN domain-like"/>
    <property type="match status" value="1"/>
</dbReference>
<gene>
    <name evidence="6" type="primary">vapC</name>
    <name evidence="8" type="ORF">SAMN02745152_00666</name>
</gene>
<feature type="domain" description="PIN" evidence="7">
    <location>
        <begin position="2"/>
        <end position="112"/>
    </location>
</feature>
<evidence type="ECO:0000256" key="6">
    <source>
        <dbReference type="HAMAP-Rule" id="MF_00265"/>
    </source>
</evidence>
<keyword evidence="2 6" id="KW-0540">Nuclease</keyword>
<accession>A0A1T4LSF8</accession>
<dbReference type="STRING" id="225004.SAMN02745152_00666"/>
<dbReference type="InterPro" id="IPR051749">
    <property type="entry name" value="PINc/VapC_TA_RNase"/>
</dbReference>
<dbReference type="AlphaFoldDB" id="A0A1T4LSF8"/>
<sequence>MILADTNVIIDFWDNPNDEYARIFEDNEIATCGVIKTELLRGSNSEKQFSQIEEALNDFTYFSFSEKDWISLSKLFITLKKNGLAVPFQDAMIAYLAIKHDCEVWTKDKHFKLMQVVLPSLRLFRQDA</sequence>
<dbReference type="EC" id="3.1.-.-" evidence="6"/>
<dbReference type="InterPro" id="IPR002716">
    <property type="entry name" value="PIN_dom"/>
</dbReference>
<comment type="similarity">
    <text evidence="6">Belongs to the PINc/VapC protein family.</text>
</comment>
<dbReference type="InterPro" id="IPR029060">
    <property type="entry name" value="PIN-like_dom_sf"/>
</dbReference>
<dbReference type="GeneID" id="303366932"/>
<evidence type="ECO:0000259" key="7">
    <source>
        <dbReference type="Pfam" id="PF01850"/>
    </source>
</evidence>
<dbReference type="InterPro" id="IPR022907">
    <property type="entry name" value="VapC_family"/>
</dbReference>
<keyword evidence="6" id="KW-0800">Toxin</keyword>